<comment type="catalytic activity">
    <reaction evidence="2">
        <text>Thiol-dependent hydrolysis of ester, thioester, amide, peptide and isopeptide bonds formed by the C-terminal Gly of ubiquitin (a 76-residue protein attached to proteins as an intracellular targeting signal).</text>
        <dbReference type="EC" id="3.4.19.12"/>
    </reaction>
</comment>
<evidence type="ECO:0000259" key="3">
    <source>
        <dbReference type="PROSITE" id="PS50235"/>
    </source>
</evidence>
<dbReference type="Proteomes" id="UP000030665">
    <property type="component" value="Unassembled WGS sequence"/>
</dbReference>
<feature type="domain" description="USP" evidence="3">
    <location>
        <begin position="151"/>
        <end position="565"/>
    </location>
</feature>
<dbReference type="PANTHER" id="PTHR24006">
    <property type="entry name" value="UBIQUITIN CARBOXYL-TERMINAL HYDROLASE"/>
    <property type="match status" value="1"/>
</dbReference>
<keyword evidence="2" id="KW-0788">Thiol protease</keyword>
<dbReference type="GO" id="GO:0005634">
    <property type="term" value="C:nucleus"/>
    <property type="evidence" value="ECO:0007669"/>
    <property type="project" value="TreeGrafter"/>
</dbReference>
<dbReference type="AlphaFoldDB" id="A0A077ZIT4"/>
<keyword evidence="5" id="KW-1185">Reference proteome</keyword>
<dbReference type="InterPro" id="IPR038765">
    <property type="entry name" value="Papain-like_cys_pep_sf"/>
</dbReference>
<reference evidence="4" key="1">
    <citation type="submission" date="2014-01" db="EMBL/GenBank/DDBJ databases">
        <authorList>
            <person name="Aslett M."/>
        </authorList>
    </citation>
    <scope>NUCLEOTIDE SEQUENCE</scope>
</reference>
<evidence type="ECO:0000313" key="4">
    <source>
        <dbReference type="EMBL" id="CDW59639.1"/>
    </source>
</evidence>
<comment type="similarity">
    <text evidence="1 2">Belongs to the peptidase C19 family.</text>
</comment>
<reference evidence="4" key="2">
    <citation type="submission" date="2014-03" db="EMBL/GenBank/DDBJ databases">
        <title>The whipworm genome and dual-species transcriptomics of an intimate host-pathogen interaction.</title>
        <authorList>
            <person name="Foth B.J."/>
            <person name="Tsai I.J."/>
            <person name="Reid A.J."/>
            <person name="Bancroft A.J."/>
            <person name="Nichol S."/>
            <person name="Tracey A."/>
            <person name="Holroyd N."/>
            <person name="Cotton J.A."/>
            <person name="Stanley E.J."/>
            <person name="Zarowiecki M."/>
            <person name="Liu J.Z."/>
            <person name="Huckvale T."/>
            <person name="Cooper P.J."/>
            <person name="Grencis R.K."/>
            <person name="Berriman M."/>
        </authorList>
    </citation>
    <scope>NUCLEOTIDE SEQUENCE [LARGE SCALE GENOMIC DNA]</scope>
</reference>
<dbReference type="GO" id="GO:0006508">
    <property type="term" value="P:proteolysis"/>
    <property type="evidence" value="ECO:0007669"/>
    <property type="project" value="UniProtKB-KW"/>
</dbReference>
<dbReference type="OrthoDB" id="5813749at2759"/>
<dbReference type="Gene3D" id="3.90.70.10">
    <property type="entry name" value="Cysteine proteinases"/>
    <property type="match status" value="2"/>
</dbReference>
<accession>A0A077ZIT4</accession>
<dbReference type="GO" id="GO:0005829">
    <property type="term" value="C:cytosol"/>
    <property type="evidence" value="ECO:0007669"/>
    <property type="project" value="TreeGrafter"/>
</dbReference>
<keyword evidence="2" id="KW-0645">Protease</keyword>
<proteinExistence type="inferred from homology"/>
<dbReference type="CDD" id="cd02257">
    <property type="entry name" value="Peptidase_C19"/>
    <property type="match status" value="1"/>
</dbReference>
<keyword evidence="2 4" id="KW-0378">Hydrolase</keyword>
<evidence type="ECO:0000313" key="5">
    <source>
        <dbReference type="Proteomes" id="UP000030665"/>
    </source>
</evidence>
<dbReference type="InterPro" id="IPR018200">
    <property type="entry name" value="USP_CS"/>
</dbReference>
<evidence type="ECO:0000256" key="2">
    <source>
        <dbReference type="RuleBase" id="RU366025"/>
    </source>
</evidence>
<dbReference type="GO" id="GO:0000082">
    <property type="term" value="P:G1/S transition of mitotic cell cycle"/>
    <property type="evidence" value="ECO:0007669"/>
    <property type="project" value="TreeGrafter"/>
</dbReference>
<organism evidence="4 5">
    <name type="scientific">Trichuris trichiura</name>
    <name type="common">Whipworm</name>
    <name type="synonym">Trichocephalus trichiurus</name>
    <dbReference type="NCBI Taxonomy" id="36087"/>
    <lineage>
        <taxon>Eukaryota</taxon>
        <taxon>Metazoa</taxon>
        <taxon>Ecdysozoa</taxon>
        <taxon>Nematoda</taxon>
        <taxon>Enoplea</taxon>
        <taxon>Dorylaimia</taxon>
        <taxon>Trichinellida</taxon>
        <taxon>Trichuridae</taxon>
        <taxon>Trichuris</taxon>
    </lineage>
</organism>
<keyword evidence="2" id="KW-0833">Ubl conjugation pathway</keyword>
<dbReference type="InterPro" id="IPR028889">
    <property type="entry name" value="USP"/>
</dbReference>
<dbReference type="PROSITE" id="PS00973">
    <property type="entry name" value="USP_2"/>
    <property type="match status" value="1"/>
</dbReference>
<dbReference type="PANTHER" id="PTHR24006:SF915">
    <property type="entry name" value="UBIQUITIN CARBOXYL-TERMINAL HYDROLASE-RELATED"/>
    <property type="match status" value="1"/>
</dbReference>
<evidence type="ECO:0000256" key="1">
    <source>
        <dbReference type="ARBA" id="ARBA00009085"/>
    </source>
</evidence>
<sequence length="574" mass="64075">MDAPVVSGTVRLDGAASFPLGWQPGSWSFTEMFEDTVVVIECVYKGCGSIDCLIPLPRAKALRTPSVFANSSTPRTGKVVRRPVSRNSLTKEGNVDITPEKENSEIFSSSSSSQHILKFYSNGMSEQRQYSSYQTRAAVRKLANESTPPAGGFSNLGNTCYMNSILQAVLGQKPFSQELWRAVVKNRNSIPNNSLLRDESIEVGEAWAGLFDQIQVLPISTMTPCLVYKNGDAAVDKPDLLQAIKDKVAATAGRFNDHSEHDAQEFLVLLLDQLADEVEHLNLSSSQPQILNPVLRNFAFSICHYLKCKEILILHVKRYKYNEESKESEKAKNAIRIPTFLTLQDYCVSDAFESADLTASTKKYTSFQNMSPAKSATDLRFSAKGNSSAIRRRLFEDNDSLKTSLSKRSAEETLPTVSKRSALAASAEFPTEEEIIIDDDFTDSEYQKQLSEAIRRSLLENSGKDLTTDSMDSVDVASFFSTSASVLSEIEENEIEGFLPRSFRLSAVVSHIGYSSTTGHYVSDVFDWKEREWYCYDDSTVSRTSESIVQKKREKNGYIFFYVDKKLLADLSLD</sequence>
<gene>
    <name evidence="4" type="ORF">TTRE_0000797701</name>
</gene>
<name>A0A077ZIT4_TRITR</name>
<protein>
    <recommendedName>
        <fullName evidence="2">Ubiquitin carboxyl-terminal hydrolase</fullName>
        <ecNumber evidence="2">3.4.19.12</ecNumber>
    </recommendedName>
</protein>
<dbReference type="PROSITE" id="PS50235">
    <property type="entry name" value="USP_3"/>
    <property type="match status" value="1"/>
</dbReference>
<dbReference type="EC" id="3.4.19.12" evidence="2"/>
<dbReference type="InterPro" id="IPR050164">
    <property type="entry name" value="Peptidase_C19"/>
</dbReference>
<dbReference type="STRING" id="36087.A0A077ZIT4"/>
<dbReference type="InterPro" id="IPR001394">
    <property type="entry name" value="Peptidase_C19_UCH"/>
</dbReference>
<dbReference type="GO" id="GO:0016579">
    <property type="term" value="P:protein deubiquitination"/>
    <property type="evidence" value="ECO:0007669"/>
    <property type="project" value="InterPro"/>
</dbReference>
<dbReference type="SUPFAM" id="SSF54001">
    <property type="entry name" value="Cysteine proteinases"/>
    <property type="match status" value="1"/>
</dbReference>
<dbReference type="GO" id="GO:0004843">
    <property type="term" value="F:cysteine-type deubiquitinase activity"/>
    <property type="evidence" value="ECO:0007669"/>
    <property type="project" value="UniProtKB-UniRule"/>
</dbReference>
<dbReference type="PROSITE" id="PS00972">
    <property type="entry name" value="USP_1"/>
    <property type="match status" value="1"/>
</dbReference>
<dbReference type="Pfam" id="PF00443">
    <property type="entry name" value="UCH"/>
    <property type="match status" value="1"/>
</dbReference>
<dbReference type="EMBL" id="HG806664">
    <property type="protein sequence ID" value="CDW59639.1"/>
    <property type="molecule type" value="Genomic_DNA"/>
</dbReference>